<dbReference type="InterPro" id="IPR006594">
    <property type="entry name" value="LisH"/>
</dbReference>
<dbReference type="Gene3D" id="3.40.50.300">
    <property type="entry name" value="P-loop containing nucleotide triphosphate hydrolases"/>
    <property type="match status" value="1"/>
</dbReference>
<comment type="function">
    <text evidence="8">Severs microtubules in vitro in an ATP-dependent manner. This activity may promote rapid reorganization of cellular microtubule arrays.</text>
</comment>
<keyword evidence="7 8" id="KW-0413">Isomerase</keyword>
<dbReference type="GO" id="GO:0051013">
    <property type="term" value="P:microtubule severing"/>
    <property type="evidence" value="ECO:0007669"/>
    <property type="project" value="UniProtKB-UniRule"/>
</dbReference>
<dbReference type="GO" id="GO:0000922">
    <property type="term" value="C:spindle pole"/>
    <property type="evidence" value="ECO:0007669"/>
    <property type="project" value="UniProtKB-SubCell"/>
</dbReference>
<dbReference type="GO" id="GO:0005874">
    <property type="term" value="C:microtubule"/>
    <property type="evidence" value="ECO:0007669"/>
    <property type="project" value="UniProtKB-KW"/>
</dbReference>
<evidence type="ECO:0000256" key="2">
    <source>
        <dbReference type="ARBA" id="ARBA00022490"/>
    </source>
</evidence>
<evidence type="ECO:0000256" key="3">
    <source>
        <dbReference type="ARBA" id="ARBA00022701"/>
    </source>
</evidence>
<dbReference type="InterPro" id="IPR027417">
    <property type="entry name" value="P-loop_NTPase"/>
</dbReference>
<dbReference type="GO" id="GO:0016887">
    <property type="term" value="F:ATP hydrolysis activity"/>
    <property type="evidence" value="ECO:0007669"/>
    <property type="project" value="InterPro"/>
</dbReference>
<dbReference type="Pfam" id="PF17862">
    <property type="entry name" value="AAA_lid_3"/>
    <property type="match status" value="1"/>
</dbReference>
<evidence type="ECO:0000256" key="4">
    <source>
        <dbReference type="ARBA" id="ARBA00022741"/>
    </source>
</evidence>
<dbReference type="SMART" id="SM00382">
    <property type="entry name" value="AAA"/>
    <property type="match status" value="1"/>
</dbReference>
<dbReference type="GO" id="GO:0000502">
    <property type="term" value="C:proteasome complex"/>
    <property type="evidence" value="ECO:0007669"/>
    <property type="project" value="UniProtKB-KW"/>
</dbReference>
<reference evidence="11 12" key="1">
    <citation type="submission" date="2017-12" db="EMBL/GenBank/DDBJ databases">
        <title>Sequencing, de novo assembly and annotation of complete genome of a new Thraustochytrid species, strain FCC1311.</title>
        <authorList>
            <person name="Sedici K."/>
            <person name="Godart F."/>
            <person name="Aiese Cigliano R."/>
            <person name="Sanseverino W."/>
            <person name="Barakat M."/>
            <person name="Ortet P."/>
            <person name="Marechal E."/>
            <person name="Cagnac O."/>
            <person name="Amato A."/>
        </authorList>
    </citation>
    <scope>NUCLEOTIDE SEQUENCE [LARGE SCALE GENOMIC DNA]</scope>
</reference>
<comment type="catalytic activity">
    <reaction evidence="8">
        <text>n ATP + n H2O + a microtubule = n ADP + n phosphate + (n+1) alpha/beta tubulin heterodimers.</text>
        <dbReference type="EC" id="5.6.1.1"/>
    </reaction>
</comment>
<feature type="binding site" evidence="8">
    <location>
        <begin position="281"/>
        <end position="288"/>
    </location>
    <ligand>
        <name>ATP</name>
        <dbReference type="ChEBI" id="CHEBI:30616"/>
    </ligand>
</feature>
<evidence type="ECO:0000256" key="9">
    <source>
        <dbReference type="SAM" id="MobiDB-lite"/>
    </source>
</evidence>
<keyword evidence="12" id="KW-1185">Reference proteome</keyword>
<sequence>MTSTLRALKAKSASKAIQEKRQLDRRRELVCLTHQFLVDQGFFAAADQLQQDAGISLSKFEVADNMDLPIVFQHFLEYYEMRFGKLPKIMRKLDASEVSAKKALLRGTGNGNSNSNGNPAISAGPASGTGSSGPATTSTRRAAAGRKGELSLMGSSSSSLPEGARSTQDEMEISGHAVSSANRDQHGGNQALDEEAESSPADRLLRPLSQFLAGSSNETRELALTISRDIFTENPEVRWEDVVGLEDAKRLLHEAVVMPARYPDLFQGGLVSPWKGVLLFGPPGTGKTMLAKAVATECRTTFFNISASSIVSRYRGDSEKLIRILFELARYHAPSTIFLDEIDSIMGQRGGGGGGGAGEHEASRRMKTELLIQMDGLAKAEDAGIFVLAASNLPWELDHALLRRLEKRVRVELPCAAGRQRIFEKLLPADHRTQGIEYAALAARTDGYSCADLSLLCKEAAMYPIRRAMASLHAGAGDAAAAAPGKLAVGPVTRDDALSALQATRPSAHAASEQAYARWQESHGSS</sequence>
<dbReference type="GO" id="GO:0005737">
    <property type="term" value="C:cytoplasm"/>
    <property type="evidence" value="ECO:0007669"/>
    <property type="project" value="UniProtKB-SubCell"/>
</dbReference>
<dbReference type="EMBL" id="BEYU01000186">
    <property type="protein sequence ID" value="GBG34316.1"/>
    <property type="molecule type" value="Genomic_DNA"/>
</dbReference>
<dbReference type="InterPro" id="IPR003960">
    <property type="entry name" value="ATPase_AAA_CS"/>
</dbReference>
<dbReference type="AlphaFoldDB" id="A0A2R5GTW8"/>
<dbReference type="HAMAP" id="MF_03025">
    <property type="entry name" value="Katanin_p60_AL2"/>
    <property type="match status" value="1"/>
</dbReference>
<feature type="compositionally biased region" description="Low complexity" evidence="9">
    <location>
        <begin position="150"/>
        <end position="160"/>
    </location>
</feature>
<evidence type="ECO:0000313" key="11">
    <source>
        <dbReference type="EMBL" id="GBG34316.1"/>
    </source>
</evidence>
<name>A0A2R5GTW8_9STRA</name>
<dbReference type="PROSITE" id="PS00674">
    <property type="entry name" value="AAA"/>
    <property type="match status" value="1"/>
</dbReference>
<dbReference type="InterPro" id="IPR041569">
    <property type="entry name" value="AAA_lid_3"/>
</dbReference>
<dbReference type="GO" id="GO:0005524">
    <property type="term" value="F:ATP binding"/>
    <property type="evidence" value="ECO:0007669"/>
    <property type="project" value="UniProtKB-KW"/>
</dbReference>
<organism evidence="11 12">
    <name type="scientific">Hondaea fermentalgiana</name>
    <dbReference type="NCBI Taxonomy" id="2315210"/>
    <lineage>
        <taxon>Eukaryota</taxon>
        <taxon>Sar</taxon>
        <taxon>Stramenopiles</taxon>
        <taxon>Bigyra</taxon>
        <taxon>Labyrinthulomycetes</taxon>
        <taxon>Thraustochytrida</taxon>
        <taxon>Thraustochytriidae</taxon>
        <taxon>Hondaea</taxon>
    </lineage>
</organism>
<dbReference type="Gene3D" id="1.10.8.60">
    <property type="match status" value="1"/>
</dbReference>
<keyword evidence="2 8" id="KW-0963">Cytoplasm</keyword>
<evidence type="ECO:0000256" key="7">
    <source>
        <dbReference type="ARBA" id="ARBA00023235"/>
    </source>
</evidence>
<dbReference type="PANTHER" id="PTHR23074:SF78">
    <property type="entry name" value="KATANIN P60 ATPASE-CONTAINING SUBUNIT A-LIKE 2"/>
    <property type="match status" value="1"/>
</dbReference>
<comment type="caution">
    <text evidence="11">The sequence shown here is derived from an EMBL/GenBank/DDBJ whole genome shotgun (WGS) entry which is preliminary data.</text>
</comment>
<dbReference type="PROSITE" id="PS50896">
    <property type="entry name" value="LISH"/>
    <property type="match status" value="1"/>
</dbReference>
<accession>A0A2R5GTW8</accession>
<evidence type="ECO:0000256" key="1">
    <source>
        <dbReference type="ARBA" id="ARBA00004647"/>
    </source>
</evidence>
<dbReference type="FunFam" id="3.40.50.300:FF:000159">
    <property type="entry name" value="Katanin p60 ATPase-containing subunit A1"/>
    <property type="match status" value="1"/>
</dbReference>
<proteinExistence type="inferred from homology"/>
<keyword evidence="4 8" id="KW-0547">Nucleotide-binding</keyword>
<evidence type="ECO:0000313" key="12">
    <source>
        <dbReference type="Proteomes" id="UP000241890"/>
    </source>
</evidence>
<feature type="compositionally biased region" description="Low complexity" evidence="9">
    <location>
        <begin position="111"/>
        <end position="142"/>
    </location>
</feature>
<protein>
    <recommendedName>
        <fullName evidence="8">Katanin p60 ATPase-containing subunit A-like 2</fullName>
        <shortName evidence="8">Katanin p60 subunit A-like 2</shortName>
        <ecNumber evidence="8">5.6.1.1</ecNumber>
    </recommendedName>
    <alternativeName>
        <fullName evidence="8">p60 katanin-like 2</fullName>
    </alternativeName>
</protein>
<dbReference type="PANTHER" id="PTHR23074">
    <property type="entry name" value="AAA DOMAIN-CONTAINING"/>
    <property type="match status" value="1"/>
</dbReference>
<dbReference type="SUPFAM" id="SSF52540">
    <property type="entry name" value="P-loop containing nucleoside triphosphate hydrolases"/>
    <property type="match status" value="1"/>
</dbReference>
<comment type="similarity">
    <text evidence="8">Belongs to the AAA ATPase family. Katanin p60 subunit A1 subfamily. A-like 2 sub-subfamily.</text>
</comment>
<evidence type="ECO:0000256" key="5">
    <source>
        <dbReference type="ARBA" id="ARBA00022840"/>
    </source>
</evidence>
<dbReference type="InParanoid" id="A0A2R5GTW8"/>
<dbReference type="InterPro" id="IPR003593">
    <property type="entry name" value="AAA+_ATPase"/>
</dbReference>
<evidence type="ECO:0000259" key="10">
    <source>
        <dbReference type="SMART" id="SM00382"/>
    </source>
</evidence>
<gene>
    <name evidence="8" type="primary">KATNAL2</name>
    <name evidence="11" type="ORF">FCC1311_105392</name>
</gene>
<dbReference type="OrthoDB" id="191529at2759"/>
<evidence type="ECO:0000256" key="6">
    <source>
        <dbReference type="ARBA" id="ARBA00023212"/>
    </source>
</evidence>
<keyword evidence="5 8" id="KW-0067">ATP-binding</keyword>
<dbReference type="InterPro" id="IPR050304">
    <property type="entry name" value="MT-severing_AAA_ATPase"/>
</dbReference>
<dbReference type="InterPro" id="IPR003959">
    <property type="entry name" value="ATPase_AAA_core"/>
</dbReference>
<dbReference type="EC" id="5.6.1.1" evidence="8"/>
<keyword evidence="11" id="KW-0647">Proteasome</keyword>
<comment type="subcellular location">
    <subcellularLocation>
        <location evidence="1 8">Cytoplasm</location>
        <location evidence="1 8">Cytoskeleton</location>
        <location evidence="1 8">Spindle pole</location>
    </subcellularLocation>
    <subcellularLocation>
        <location evidence="8">Cytoplasm</location>
        <location evidence="8">Cytoskeleton</location>
    </subcellularLocation>
    <subcellularLocation>
        <location evidence="8">Cytoplasm</location>
    </subcellularLocation>
    <subcellularLocation>
        <location evidence="8">Cytoplasm</location>
        <location evidence="8">Cytoskeleton</location>
        <location evidence="8">Spindle</location>
    </subcellularLocation>
    <text evidence="8">Localizes within the cytoplasm, partially overlapping with microtubules in interphase and to the mitotic spindle and spindle poles during mitosis.</text>
</comment>
<dbReference type="Pfam" id="PF00004">
    <property type="entry name" value="AAA"/>
    <property type="match status" value="1"/>
</dbReference>
<keyword evidence="6 8" id="KW-0206">Cytoskeleton</keyword>
<dbReference type="GO" id="GO:0008017">
    <property type="term" value="F:microtubule binding"/>
    <property type="evidence" value="ECO:0007669"/>
    <property type="project" value="UniProtKB-UniRule"/>
</dbReference>
<dbReference type="Proteomes" id="UP000241890">
    <property type="component" value="Unassembled WGS sequence"/>
</dbReference>
<evidence type="ECO:0000256" key="8">
    <source>
        <dbReference type="HAMAP-Rule" id="MF_03025"/>
    </source>
</evidence>
<feature type="domain" description="AAA+ ATPase" evidence="10">
    <location>
        <begin position="273"/>
        <end position="415"/>
    </location>
</feature>
<dbReference type="GO" id="GO:0008568">
    <property type="term" value="F:microtubule severing ATPase activity"/>
    <property type="evidence" value="ECO:0007669"/>
    <property type="project" value="UniProtKB-EC"/>
</dbReference>
<keyword evidence="3 8" id="KW-0493">Microtubule</keyword>
<feature type="region of interest" description="Disordered" evidence="9">
    <location>
        <begin position="106"/>
        <end position="201"/>
    </location>
</feature>
<dbReference type="InterPro" id="IPR027497">
    <property type="entry name" value="Katanin_p60_AL2"/>
</dbReference>